<dbReference type="FunFam" id="1.20.1050.10:FF:000030">
    <property type="entry name" value="Glutathione S-transferase S1"/>
    <property type="match status" value="3"/>
</dbReference>
<keyword evidence="9" id="KW-1185">Reference proteome</keyword>
<dbReference type="GO" id="GO:0004364">
    <property type="term" value="F:glutathione transferase activity"/>
    <property type="evidence" value="ECO:0007669"/>
    <property type="project" value="UniProtKB-EC"/>
</dbReference>
<feature type="domain" description="GST C-terminal" evidence="7">
    <location>
        <begin position="123"/>
        <end position="249"/>
    </location>
</feature>
<feature type="domain" description="GST N-terminal" evidence="6">
    <location>
        <begin position="442"/>
        <end position="519"/>
    </location>
</feature>
<dbReference type="InterPro" id="IPR010987">
    <property type="entry name" value="Glutathione-S-Trfase_C-like"/>
</dbReference>
<dbReference type="EC" id="2.5.1.18" evidence="2"/>
<comment type="similarity">
    <text evidence="4">Belongs to the GST superfamily. Sigma family.</text>
</comment>
<dbReference type="FunFam" id="3.40.30.10:FF:000035">
    <property type="entry name" value="hematopoietic prostaglandin D synthase"/>
    <property type="match status" value="1"/>
</dbReference>
<evidence type="ECO:0000256" key="5">
    <source>
        <dbReference type="ARBA" id="ARBA00047960"/>
    </source>
</evidence>
<accession>A0A835KYS5</accession>
<dbReference type="Proteomes" id="UP000648187">
    <property type="component" value="Unassembled WGS sequence"/>
</dbReference>
<dbReference type="AlphaFoldDB" id="A0A835KYS5"/>
<name>A0A835KYS5_SPOEX</name>
<evidence type="ECO:0000313" key="9">
    <source>
        <dbReference type="Proteomes" id="UP000648187"/>
    </source>
</evidence>
<dbReference type="InterPro" id="IPR036282">
    <property type="entry name" value="Glutathione-S-Trfase_C_sf"/>
</dbReference>
<dbReference type="PANTHER" id="PTHR11571:SF224">
    <property type="entry name" value="HEMATOPOIETIC PROSTAGLANDIN D SYNTHASE"/>
    <property type="match status" value="1"/>
</dbReference>
<feature type="domain" description="GST C-terminal" evidence="7">
    <location>
        <begin position="521"/>
        <end position="643"/>
    </location>
</feature>
<organism evidence="8 9">
    <name type="scientific">Spodoptera exigua</name>
    <name type="common">Beet armyworm</name>
    <name type="synonym">Noctua fulgens</name>
    <dbReference type="NCBI Taxonomy" id="7107"/>
    <lineage>
        <taxon>Eukaryota</taxon>
        <taxon>Metazoa</taxon>
        <taxon>Ecdysozoa</taxon>
        <taxon>Arthropoda</taxon>
        <taxon>Hexapoda</taxon>
        <taxon>Insecta</taxon>
        <taxon>Pterygota</taxon>
        <taxon>Neoptera</taxon>
        <taxon>Endopterygota</taxon>
        <taxon>Lepidoptera</taxon>
        <taxon>Glossata</taxon>
        <taxon>Ditrysia</taxon>
        <taxon>Noctuoidea</taxon>
        <taxon>Noctuidae</taxon>
        <taxon>Amphipyrinae</taxon>
        <taxon>Spodoptera</taxon>
    </lineage>
</organism>
<proteinExistence type="inferred from homology"/>
<comment type="catalytic activity">
    <reaction evidence="5">
        <text>RX + glutathione = an S-substituted glutathione + a halide anion + H(+)</text>
        <dbReference type="Rhea" id="RHEA:16437"/>
        <dbReference type="ChEBI" id="CHEBI:15378"/>
        <dbReference type="ChEBI" id="CHEBI:16042"/>
        <dbReference type="ChEBI" id="CHEBI:17792"/>
        <dbReference type="ChEBI" id="CHEBI:57925"/>
        <dbReference type="ChEBI" id="CHEBI:90779"/>
        <dbReference type="EC" id="2.5.1.18"/>
    </reaction>
</comment>
<dbReference type="GO" id="GO:0006749">
    <property type="term" value="P:glutathione metabolic process"/>
    <property type="evidence" value="ECO:0007669"/>
    <property type="project" value="TreeGrafter"/>
</dbReference>
<dbReference type="EMBL" id="JACKWZ010000503">
    <property type="protein sequence ID" value="KAF9407134.1"/>
    <property type="molecule type" value="Genomic_DNA"/>
</dbReference>
<dbReference type="SFLD" id="SFLDG01205">
    <property type="entry name" value="AMPS.1"/>
    <property type="match status" value="3"/>
</dbReference>
<gene>
    <name evidence="8" type="ORF">HW555_012736</name>
</gene>
<dbReference type="InterPro" id="IPR040079">
    <property type="entry name" value="Glutathione_S-Trfase"/>
</dbReference>
<evidence type="ECO:0000256" key="1">
    <source>
        <dbReference type="ARBA" id="ARBA00011738"/>
    </source>
</evidence>
<dbReference type="SUPFAM" id="SSF52833">
    <property type="entry name" value="Thioredoxin-like"/>
    <property type="match status" value="3"/>
</dbReference>
<dbReference type="InterPro" id="IPR004046">
    <property type="entry name" value="GST_C"/>
</dbReference>
<dbReference type="CDD" id="cd03039">
    <property type="entry name" value="GST_N_Sigma_like"/>
    <property type="match status" value="3"/>
</dbReference>
<dbReference type="Gene3D" id="1.20.1050.10">
    <property type="match status" value="3"/>
</dbReference>
<dbReference type="InterPro" id="IPR036249">
    <property type="entry name" value="Thioredoxin-like_sf"/>
</dbReference>
<dbReference type="PANTHER" id="PTHR11571">
    <property type="entry name" value="GLUTATHIONE S-TRANSFERASE"/>
    <property type="match status" value="1"/>
</dbReference>
<evidence type="ECO:0000313" key="8">
    <source>
        <dbReference type="EMBL" id="KAF9407134.1"/>
    </source>
</evidence>
<dbReference type="SFLD" id="SFLDG00363">
    <property type="entry name" value="AMPS_(cytGST):_Alpha-__Mu-__Pi"/>
    <property type="match status" value="3"/>
</dbReference>
<dbReference type="InterPro" id="IPR050213">
    <property type="entry name" value="GST_superfamily"/>
</dbReference>
<dbReference type="PROSITE" id="PS50405">
    <property type="entry name" value="GST_CTER"/>
    <property type="match status" value="3"/>
</dbReference>
<protein>
    <recommendedName>
        <fullName evidence="2">glutathione transferase</fullName>
        <ecNumber evidence="2">2.5.1.18</ecNumber>
    </recommendedName>
</protein>
<reference evidence="8" key="1">
    <citation type="submission" date="2020-08" db="EMBL/GenBank/DDBJ databases">
        <title>Spodoptera exigua strain:BAW_Kor-Di-RS1 Genome sequencing and assembly.</title>
        <authorList>
            <person name="Kim J."/>
            <person name="Nam H.Y."/>
            <person name="Kwon M."/>
            <person name="Choi J.H."/>
            <person name="Cho S.R."/>
            <person name="Kim G.-H."/>
        </authorList>
    </citation>
    <scope>NUCLEOTIDE SEQUENCE</scope>
    <source>
        <strain evidence="8">BAW_Kor-Di-RS1</strain>
        <tissue evidence="8">Whole-body</tissue>
    </source>
</reference>
<evidence type="ECO:0000259" key="6">
    <source>
        <dbReference type="PROSITE" id="PS50404"/>
    </source>
</evidence>
<feature type="domain" description="GST N-terminal" evidence="6">
    <location>
        <begin position="247"/>
        <end position="324"/>
    </location>
</feature>
<comment type="subunit">
    <text evidence="1">Homodimer.</text>
</comment>
<dbReference type="CDD" id="cd03192">
    <property type="entry name" value="GST_C_Sigma_like"/>
    <property type="match status" value="3"/>
</dbReference>
<evidence type="ECO:0000256" key="3">
    <source>
        <dbReference type="ARBA" id="ARBA00022679"/>
    </source>
</evidence>
<dbReference type="SMR" id="A0A835KYS5"/>
<feature type="domain" description="GST N-terminal" evidence="6">
    <location>
        <begin position="44"/>
        <end position="121"/>
    </location>
</feature>
<dbReference type="SFLD" id="SFLDS00019">
    <property type="entry name" value="Glutathione_Transferase_(cytos"/>
    <property type="match status" value="3"/>
</dbReference>
<sequence length="643" mass="73101">MFEAALSAYHGYVSSVLNYGVCGATRLMPIEFLNFKNGASENMPKYVFTYFNGKGVGEPSRLLLAFGGEGFEDHRVAEIDWPNYKPKTPFGQMPLIKFDGKTYAQSLSIARYLGKKYGLAGDSIEDALEIDQNVDLINDLRSRGAIAYYEEDEAVKKTKYAEYNKNDFPNLLKNLNDIIIKNNGHIALGKLTWGDFVFAGMFDYIKDLLVVPDLEKKYPAFQKVVDNVYSIPKVKAYADALSFKNMSKYVFYYFDGKGLGEPVRLLLAYGDEGFKDHRVAFKDWPAFKPNTPFGQMPLLEFDGKKYAQSLSIARYLGKKYGLAGDSLEDALEIDQNVDLINDLRAKAAIASYEKDEAVKEKKYAEFNKDVFPAMLENLNKIITKNNGHVALGKLTWGDFVFAGMFDYLKHLLVVPDLEKKYPAFQKVVDNVYSIPKVKTYADAYVVHYFNGKGLGEPIRLLLAYGDEGFEDHRVAGKDWAEYKKTTLFGQLPMIEFDGKRYAQATSICRYLGKKYGLAGDTPEEALEIDQFVDLLNDFRMKAATVVYEKDEKIKEQKFEEYSKNVFPEYLDRFNTIIEKNNGYAIGKLSWADFYFAGFFDSLKTILRIPDLGNRFPVFQKVVDHVYSIPKVKAYADAVGPTEF</sequence>
<keyword evidence="3" id="KW-0808">Transferase</keyword>
<dbReference type="GO" id="GO:0004602">
    <property type="term" value="F:glutathione peroxidase activity"/>
    <property type="evidence" value="ECO:0007669"/>
    <property type="project" value="UniProtKB-ARBA"/>
</dbReference>
<evidence type="ECO:0000259" key="7">
    <source>
        <dbReference type="PROSITE" id="PS50405"/>
    </source>
</evidence>
<dbReference type="SUPFAM" id="SSF47616">
    <property type="entry name" value="GST C-terminal domain-like"/>
    <property type="match status" value="3"/>
</dbReference>
<evidence type="ECO:0000256" key="2">
    <source>
        <dbReference type="ARBA" id="ARBA00012452"/>
    </source>
</evidence>
<dbReference type="Pfam" id="PF02798">
    <property type="entry name" value="GST_N"/>
    <property type="match status" value="1"/>
</dbReference>
<dbReference type="Pfam" id="PF14497">
    <property type="entry name" value="GST_C_3"/>
    <property type="match status" value="3"/>
</dbReference>
<evidence type="ECO:0000256" key="4">
    <source>
        <dbReference type="ARBA" id="ARBA00038317"/>
    </source>
</evidence>
<dbReference type="Gene3D" id="3.40.30.10">
    <property type="entry name" value="Glutaredoxin"/>
    <property type="match status" value="3"/>
</dbReference>
<dbReference type="InterPro" id="IPR004045">
    <property type="entry name" value="Glutathione_S-Trfase_N"/>
</dbReference>
<feature type="domain" description="GST C-terminal" evidence="7">
    <location>
        <begin position="326"/>
        <end position="461"/>
    </location>
</feature>
<dbReference type="PROSITE" id="PS50404">
    <property type="entry name" value="GST_NTER"/>
    <property type="match status" value="3"/>
</dbReference>
<comment type="caution">
    <text evidence="8">The sequence shown here is derived from an EMBL/GenBank/DDBJ whole genome shotgun (WGS) entry which is preliminary data.</text>
</comment>